<organism evidence="1 2">
    <name type="scientific">Knipowitschia caucasica</name>
    <name type="common">Caucasian dwarf goby</name>
    <name type="synonym">Pomatoschistus caucasicus</name>
    <dbReference type="NCBI Taxonomy" id="637954"/>
    <lineage>
        <taxon>Eukaryota</taxon>
        <taxon>Metazoa</taxon>
        <taxon>Chordata</taxon>
        <taxon>Craniata</taxon>
        <taxon>Vertebrata</taxon>
        <taxon>Euteleostomi</taxon>
        <taxon>Actinopterygii</taxon>
        <taxon>Neopterygii</taxon>
        <taxon>Teleostei</taxon>
        <taxon>Neoteleostei</taxon>
        <taxon>Acanthomorphata</taxon>
        <taxon>Gobiaria</taxon>
        <taxon>Gobiiformes</taxon>
        <taxon>Gobioidei</taxon>
        <taxon>Gobiidae</taxon>
        <taxon>Gobiinae</taxon>
        <taxon>Knipowitschia</taxon>
    </lineage>
</organism>
<dbReference type="SUPFAM" id="SSF52317">
    <property type="entry name" value="Class I glutamine amidotransferase-like"/>
    <property type="match status" value="1"/>
</dbReference>
<protein>
    <submittedName>
        <fullName evidence="1">Uncharacterized protein</fullName>
    </submittedName>
</protein>
<evidence type="ECO:0000313" key="2">
    <source>
        <dbReference type="Proteomes" id="UP001497482"/>
    </source>
</evidence>
<evidence type="ECO:0000313" key="1">
    <source>
        <dbReference type="EMBL" id="CAL1616171.1"/>
    </source>
</evidence>
<dbReference type="AlphaFoldDB" id="A0AAV2MT43"/>
<dbReference type="PANTHER" id="PTHR10224">
    <property type="entry name" value="ES1 PROTEIN HOMOLOG, MITOCHONDRIAL"/>
    <property type="match status" value="1"/>
</dbReference>
<dbReference type="GO" id="GO:0005739">
    <property type="term" value="C:mitochondrion"/>
    <property type="evidence" value="ECO:0007669"/>
    <property type="project" value="TreeGrafter"/>
</dbReference>
<gene>
    <name evidence="1" type="ORF">KC01_LOCUS41987</name>
</gene>
<name>A0AAV2MT43_KNICA</name>
<keyword evidence="2" id="KW-1185">Reference proteome</keyword>
<reference evidence="1 2" key="1">
    <citation type="submission" date="2024-04" db="EMBL/GenBank/DDBJ databases">
        <authorList>
            <person name="Waldvogel A.-M."/>
            <person name="Schoenle A."/>
        </authorList>
    </citation>
    <scope>NUCLEOTIDE SEQUENCE [LARGE SCALE GENOMIC DNA]</scope>
</reference>
<dbReference type="EMBL" id="OZ035831">
    <property type="protein sequence ID" value="CAL1616171.1"/>
    <property type="molecule type" value="Genomic_DNA"/>
</dbReference>
<dbReference type="InterPro" id="IPR029062">
    <property type="entry name" value="Class_I_gatase-like"/>
</dbReference>
<dbReference type="Gene3D" id="3.40.50.880">
    <property type="match status" value="1"/>
</dbReference>
<sequence>MESARFSRGQGMMQMNDLSNLDVKNFDAVIFLGGHGVTKNLLASLAPLLACRVLPGLLVTMGYDKDEENRWGHWPNTNMVQTVKNMGAHHNASHSYPFMSPDVPLFLFKISFCLTLTKSILQGLCG</sequence>
<accession>A0AAV2MT43</accession>
<proteinExistence type="predicted"/>
<dbReference type="PANTHER" id="PTHR10224:SF15">
    <property type="entry name" value="ES1 PROTEIN, MITOCHONDRIAL"/>
    <property type="match status" value="1"/>
</dbReference>
<dbReference type="Proteomes" id="UP001497482">
    <property type="component" value="Chromosome 9"/>
</dbReference>